<evidence type="ECO:0008006" key="3">
    <source>
        <dbReference type="Google" id="ProtNLM"/>
    </source>
</evidence>
<dbReference type="RefSeq" id="WP_094368221.1">
    <property type="nucleotide sequence ID" value="NZ_NOJY02000008.1"/>
</dbReference>
<dbReference type="OrthoDB" id="1947591at2"/>
<name>A0A371J5U0_9FIRM</name>
<dbReference type="EMBL" id="NOJY02000008">
    <property type="protein sequence ID" value="RDY28150.1"/>
    <property type="molecule type" value="Genomic_DNA"/>
</dbReference>
<sequence length="236" mass="27721">MHSWSIKESKNYIFHYHKDSVAENMIDEIINNQEYCFNHISKVLNINFGTKIKYYLCNSSEEVGAIYGDNEPCNAFARKPNEIFALVNEEVQCIGYHEDSHILSYSISTPKQVFIREGLAMYFDKHHWGISNSNWVSYFTASKKYISISALISNEEFYKYPWNITYPIAGAFTDYLITIYGIEKYIEFYKVLDSDFEGCFYKVFGIGFKQFEDNFIHYISSLKTSKELFKLLESLM</sequence>
<evidence type="ECO:0000313" key="1">
    <source>
        <dbReference type="EMBL" id="RDY28150.1"/>
    </source>
</evidence>
<organism evidence="1 2">
    <name type="scientific">Romboutsia weinsteinii</name>
    <dbReference type="NCBI Taxonomy" id="2020949"/>
    <lineage>
        <taxon>Bacteria</taxon>
        <taxon>Bacillati</taxon>
        <taxon>Bacillota</taxon>
        <taxon>Clostridia</taxon>
        <taxon>Peptostreptococcales</taxon>
        <taxon>Peptostreptococcaceae</taxon>
        <taxon>Romboutsia</taxon>
    </lineage>
</organism>
<gene>
    <name evidence="1" type="ORF">CHL78_006030</name>
</gene>
<dbReference type="Proteomes" id="UP000215694">
    <property type="component" value="Unassembled WGS sequence"/>
</dbReference>
<comment type="caution">
    <text evidence="1">The sequence shown here is derived from an EMBL/GenBank/DDBJ whole genome shotgun (WGS) entry which is preliminary data.</text>
</comment>
<reference evidence="1 2" key="1">
    <citation type="journal article" date="2017" name="Genome Announc.">
        <title>Draft Genome Sequence of Romboutsia weinsteinii sp. nov. Strain CCRI-19649(T) Isolated from Surface Water.</title>
        <authorList>
            <person name="Maheux A.F."/>
            <person name="Boudreau D.K."/>
            <person name="Berube E."/>
            <person name="Boissinot M."/>
            <person name="Cantin P."/>
            <person name="Raymond F."/>
            <person name="Corbeil J."/>
            <person name="Omar R.F."/>
            <person name="Bergeron M.G."/>
        </authorList>
    </citation>
    <scope>NUCLEOTIDE SEQUENCE [LARGE SCALE GENOMIC DNA]</scope>
    <source>
        <strain evidence="1 2">CCRI-19649</strain>
    </source>
</reference>
<evidence type="ECO:0000313" key="2">
    <source>
        <dbReference type="Proteomes" id="UP000215694"/>
    </source>
</evidence>
<accession>A0A371J5U0</accession>
<proteinExistence type="predicted"/>
<keyword evidence="2" id="KW-1185">Reference proteome</keyword>
<protein>
    <recommendedName>
        <fullName evidence="3">Peptidase MA-like domain-containing protein</fullName>
    </recommendedName>
</protein>
<dbReference type="AlphaFoldDB" id="A0A371J5U0"/>